<dbReference type="Proteomes" id="UP000253729">
    <property type="component" value="Unassembled WGS sequence"/>
</dbReference>
<feature type="region of interest" description="Disordered" evidence="1">
    <location>
        <begin position="91"/>
        <end position="118"/>
    </location>
</feature>
<protein>
    <submittedName>
        <fullName evidence="2">Uncharacterized protein</fullName>
    </submittedName>
</protein>
<sequence length="118" mass="12531">MSEALCNRGFPCLPAVREGADATCPMGHEPETVEFRSFVVDTILPCALDTALAFNTSGVDIPIPGHRMSVNVRVVVVVDADNARSVAVPAHVNSKAPASREKGTVTAPRHWGVRAGRQ</sequence>
<dbReference type="RefSeq" id="XP_026619168.1">
    <property type="nucleotide sequence ID" value="XM_026770112.1"/>
</dbReference>
<organism evidence="2 3">
    <name type="scientific">Aspergillus welwitschiae</name>
    <dbReference type="NCBI Taxonomy" id="1341132"/>
    <lineage>
        <taxon>Eukaryota</taxon>
        <taxon>Fungi</taxon>
        <taxon>Dikarya</taxon>
        <taxon>Ascomycota</taxon>
        <taxon>Pezizomycotina</taxon>
        <taxon>Eurotiomycetes</taxon>
        <taxon>Eurotiomycetidae</taxon>
        <taxon>Eurotiales</taxon>
        <taxon>Aspergillaceae</taxon>
        <taxon>Aspergillus</taxon>
        <taxon>Aspergillus subgen. Circumdati</taxon>
    </lineage>
</organism>
<reference evidence="2 3" key="1">
    <citation type="submission" date="2018-07" db="EMBL/GenBank/DDBJ databases">
        <title>The genomes of Aspergillus section Nigri reveals drivers in fungal speciation.</title>
        <authorList>
            <consortium name="DOE Joint Genome Institute"/>
            <person name="Vesth T.C."/>
            <person name="Nybo J."/>
            <person name="Theobald S."/>
            <person name="Brandl J."/>
            <person name="Frisvad J.C."/>
            <person name="Nielsen K.F."/>
            <person name="Lyhne E.K."/>
            <person name="Kogle M.E."/>
            <person name="Kuo A."/>
            <person name="Riley R."/>
            <person name="Clum A."/>
            <person name="Nolan M."/>
            <person name="Lipzen A."/>
            <person name="Salamov A."/>
            <person name="Henrissat B."/>
            <person name="Wiebenga A."/>
            <person name="De vries R.P."/>
            <person name="Grigoriev I.V."/>
            <person name="Mortensen U.H."/>
            <person name="Andersen M.R."/>
            <person name="Baker S.E."/>
        </authorList>
    </citation>
    <scope>NUCLEOTIDE SEQUENCE [LARGE SCALE GENOMIC DNA]</scope>
    <source>
        <strain evidence="2 3">CBS 139.54b</strain>
    </source>
</reference>
<proteinExistence type="predicted"/>
<keyword evidence="3" id="KW-1185">Reference proteome</keyword>
<accession>A0A3F3PIH4</accession>
<evidence type="ECO:0000313" key="2">
    <source>
        <dbReference type="EMBL" id="RDH26146.1"/>
    </source>
</evidence>
<dbReference type="AlphaFoldDB" id="A0A3F3PIH4"/>
<name>A0A3F3PIH4_9EURO</name>
<dbReference type="EMBL" id="KZ852256">
    <property type="protein sequence ID" value="RDH26146.1"/>
    <property type="molecule type" value="Genomic_DNA"/>
</dbReference>
<gene>
    <name evidence="2" type="ORF">BDQ94DRAFT_164728</name>
</gene>
<evidence type="ECO:0000256" key="1">
    <source>
        <dbReference type="SAM" id="MobiDB-lite"/>
    </source>
</evidence>
<dbReference type="GeneID" id="38138468"/>
<evidence type="ECO:0000313" key="3">
    <source>
        <dbReference type="Proteomes" id="UP000253729"/>
    </source>
</evidence>